<feature type="region of interest" description="Disordered" evidence="1">
    <location>
        <begin position="1"/>
        <end position="88"/>
    </location>
</feature>
<dbReference type="Proteomes" id="UP000399805">
    <property type="component" value="Unassembled WGS sequence"/>
</dbReference>
<name>A0A6I8LJM3_9PSEU</name>
<gene>
    <name evidence="2" type="ORF">AA23TX_01208</name>
</gene>
<sequence>MAEQEKHHGWAPDVAGDDPTAAEAADKAREASGSPGSEVAADGTQSPTDLEPDSGDSGRRGAEEIAAEEGAEAEGHKGASQRPYGSVD</sequence>
<accession>A0A6I8LJM3</accession>
<dbReference type="EMBL" id="CABVGP010000001">
    <property type="protein sequence ID" value="VVJ16187.1"/>
    <property type="molecule type" value="Genomic_DNA"/>
</dbReference>
<reference evidence="2 3" key="1">
    <citation type="submission" date="2019-09" db="EMBL/GenBank/DDBJ databases">
        <authorList>
            <person name="Leyn A S."/>
        </authorList>
    </citation>
    <scope>NUCLEOTIDE SEQUENCE [LARGE SCALE GENOMIC DNA]</scope>
    <source>
        <strain evidence="2">AA231_1</strain>
    </source>
</reference>
<proteinExistence type="predicted"/>
<protein>
    <submittedName>
        <fullName evidence="2">Uncharacterized protein</fullName>
    </submittedName>
</protein>
<dbReference type="RefSeq" id="WP_155541565.1">
    <property type="nucleotide sequence ID" value="NZ_CABVGP010000001.1"/>
</dbReference>
<dbReference type="AlphaFoldDB" id="A0A6I8LJM3"/>
<organism evidence="2 3">
    <name type="scientific">Amycolatopsis camponoti</name>
    <dbReference type="NCBI Taxonomy" id="2606593"/>
    <lineage>
        <taxon>Bacteria</taxon>
        <taxon>Bacillati</taxon>
        <taxon>Actinomycetota</taxon>
        <taxon>Actinomycetes</taxon>
        <taxon>Pseudonocardiales</taxon>
        <taxon>Pseudonocardiaceae</taxon>
        <taxon>Amycolatopsis</taxon>
    </lineage>
</organism>
<evidence type="ECO:0000256" key="1">
    <source>
        <dbReference type="SAM" id="MobiDB-lite"/>
    </source>
</evidence>
<evidence type="ECO:0000313" key="3">
    <source>
        <dbReference type="Proteomes" id="UP000399805"/>
    </source>
</evidence>
<feature type="compositionally biased region" description="Basic and acidic residues" evidence="1">
    <location>
        <begin position="1"/>
        <end position="10"/>
    </location>
</feature>
<evidence type="ECO:0000313" key="2">
    <source>
        <dbReference type="EMBL" id="VVJ16187.1"/>
    </source>
</evidence>
<keyword evidence="3" id="KW-1185">Reference proteome</keyword>